<feature type="transmembrane region" description="Helical" evidence="1">
    <location>
        <begin position="164"/>
        <end position="184"/>
    </location>
</feature>
<evidence type="ECO:0000313" key="2">
    <source>
        <dbReference type="EMBL" id="MCD2491524.1"/>
    </source>
</evidence>
<feature type="transmembrane region" description="Helical" evidence="1">
    <location>
        <begin position="53"/>
        <end position="73"/>
    </location>
</feature>
<organism evidence="2 3">
    <name type="scientific">Lientehia hominis</name>
    <dbReference type="NCBI Taxonomy" id="2897778"/>
    <lineage>
        <taxon>Bacteria</taxon>
        <taxon>Bacillati</taxon>
        <taxon>Bacillota</taxon>
        <taxon>Clostridia</taxon>
        <taxon>Lachnospirales</taxon>
        <taxon>Lachnospiraceae</taxon>
        <taxon>Lientehia</taxon>
    </lineage>
</organism>
<feature type="transmembrane region" description="Helical" evidence="1">
    <location>
        <begin position="94"/>
        <end position="115"/>
    </location>
</feature>
<keyword evidence="3" id="KW-1185">Reference proteome</keyword>
<sequence>MSRLLSANFARLKRDKVFWIGLIVMFGSGAFSAVSSHMRGLETGYSIPLDHIFFTYTVFTGLLSAAFCSLFLGTEYSDGTVRNKLVVGHGRSSIYLSNLIVNSAACLSMDIFYLLAVSAFGIPLLGFFEKGIKPVAAFLGCAVLMSLAFTAVFTLLGMLIQNRAVVSVVSIIGVVLLLFAAAYIRARLEEPEQYDSYTYMSVSGELVTDEPEPNPNYLKGTKRDIYEFALDFLPTGQALQISGMTALHLWQMPLYSVIIMILTTAGGLIVFRRVDIK</sequence>
<evidence type="ECO:0000256" key="1">
    <source>
        <dbReference type="SAM" id="Phobius"/>
    </source>
</evidence>
<evidence type="ECO:0000313" key="3">
    <source>
        <dbReference type="Proteomes" id="UP001299265"/>
    </source>
</evidence>
<dbReference type="RefSeq" id="WP_231061450.1">
    <property type="nucleotide sequence ID" value="NZ_JAJNOR010000001.1"/>
</dbReference>
<keyword evidence="1" id="KW-1133">Transmembrane helix</keyword>
<accession>A0AAP2RHH1</accession>
<dbReference type="GO" id="GO:0140359">
    <property type="term" value="F:ABC-type transporter activity"/>
    <property type="evidence" value="ECO:0007669"/>
    <property type="project" value="InterPro"/>
</dbReference>
<dbReference type="EMBL" id="JAJNOR010000001">
    <property type="protein sequence ID" value="MCD2491524.1"/>
    <property type="molecule type" value="Genomic_DNA"/>
</dbReference>
<keyword evidence="1" id="KW-0812">Transmembrane</keyword>
<feature type="transmembrane region" description="Helical" evidence="1">
    <location>
        <begin position="252"/>
        <end position="271"/>
    </location>
</feature>
<dbReference type="GO" id="GO:0005886">
    <property type="term" value="C:plasma membrane"/>
    <property type="evidence" value="ECO:0007669"/>
    <property type="project" value="UniProtKB-SubCell"/>
</dbReference>
<gene>
    <name evidence="2" type="ORF">LQE92_02630</name>
</gene>
<reference evidence="2 3" key="1">
    <citation type="submission" date="2021-11" db="EMBL/GenBank/DDBJ databases">
        <title>Lacrimispora sp. nov. NSJ-141 isolated from human feces.</title>
        <authorList>
            <person name="Abdugheni R."/>
        </authorList>
    </citation>
    <scope>NUCLEOTIDE SEQUENCE [LARGE SCALE GENOMIC DNA]</scope>
    <source>
        <strain evidence="2 3">NSJ-141</strain>
    </source>
</reference>
<proteinExistence type="predicted"/>
<dbReference type="Proteomes" id="UP001299265">
    <property type="component" value="Unassembled WGS sequence"/>
</dbReference>
<dbReference type="Pfam" id="PF12730">
    <property type="entry name" value="ABC2_membrane_4"/>
    <property type="match status" value="1"/>
</dbReference>
<protein>
    <submittedName>
        <fullName evidence="2">ABC transporter permease</fullName>
    </submittedName>
</protein>
<keyword evidence="1" id="KW-0472">Membrane</keyword>
<feature type="transmembrane region" description="Helical" evidence="1">
    <location>
        <begin position="135"/>
        <end position="157"/>
    </location>
</feature>
<dbReference type="AlphaFoldDB" id="A0AAP2RHH1"/>
<feature type="transmembrane region" description="Helical" evidence="1">
    <location>
        <begin position="16"/>
        <end position="33"/>
    </location>
</feature>
<name>A0AAP2RHH1_9FIRM</name>
<comment type="caution">
    <text evidence="2">The sequence shown here is derived from an EMBL/GenBank/DDBJ whole genome shotgun (WGS) entry which is preliminary data.</text>
</comment>